<feature type="domain" description="Sigma-54 factor interaction" evidence="6">
    <location>
        <begin position="152"/>
        <end position="381"/>
    </location>
</feature>
<keyword evidence="3" id="KW-0805">Transcription regulation</keyword>
<dbReference type="PROSITE" id="PS00675">
    <property type="entry name" value="SIGMA54_INTERACT_1"/>
    <property type="match status" value="1"/>
</dbReference>
<evidence type="ECO:0000259" key="7">
    <source>
        <dbReference type="PROSITE" id="PS50112"/>
    </source>
</evidence>
<dbReference type="InterPro" id="IPR009057">
    <property type="entry name" value="Homeodomain-like_sf"/>
</dbReference>
<dbReference type="PROSITE" id="PS50112">
    <property type="entry name" value="PAS"/>
    <property type="match status" value="1"/>
</dbReference>
<dbReference type="InterPro" id="IPR000014">
    <property type="entry name" value="PAS"/>
</dbReference>
<gene>
    <name evidence="9" type="ORF">FAK_13560</name>
</gene>
<dbReference type="PROSITE" id="PS50045">
    <property type="entry name" value="SIGMA54_INTERACT_4"/>
    <property type="match status" value="1"/>
</dbReference>
<dbReference type="SUPFAM" id="SSF46689">
    <property type="entry name" value="Homeodomain-like"/>
    <property type="match status" value="1"/>
</dbReference>
<dbReference type="SMART" id="SM00382">
    <property type="entry name" value="AAA"/>
    <property type="match status" value="1"/>
</dbReference>
<dbReference type="PROSITE" id="PS50113">
    <property type="entry name" value="PAC"/>
    <property type="match status" value="1"/>
</dbReference>
<dbReference type="NCBIfam" id="TIGR00229">
    <property type="entry name" value="sensory_box"/>
    <property type="match status" value="1"/>
</dbReference>
<dbReference type="InterPro" id="IPR058031">
    <property type="entry name" value="AAA_lid_NorR"/>
</dbReference>
<dbReference type="InterPro" id="IPR035965">
    <property type="entry name" value="PAS-like_dom_sf"/>
</dbReference>
<evidence type="ECO:0000259" key="8">
    <source>
        <dbReference type="PROSITE" id="PS50113"/>
    </source>
</evidence>
<dbReference type="FunFam" id="3.40.50.300:FF:000006">
    <property type="entry name" value="DNA-binding transcriptional regulator NtrC"/>
    <property type="match status" value="1"/>
</dbReference>
<dbReference type="CDD" id="cd00130">
    <property type="entry name" value="PAS"/>
    <property type="match status" value="1"/>
</dbReference>
<dbReference type="SUPFAM" id="SSF55785">
    <property type="entry name" value="PYP-like sensor domain (PAS domain)"/>
    <property type="match status" value="1"/>
</dbReference>
<dbReference type="EMBL" id="AP028679">
    <property type="protein sequence ID" value="BEQ14290.1"/>
    <property type="molecule type" value="Genomic_DNA"/>
</dbReference>
<evidence type="ECO:0000256" key="4">
    <source>
        <dbReference type="ARBA" id="ARBA00023163"/>
    </source>
</evidence>
<organism evidence="9 10">
    <name type="scientific">Desulfoferula mesophila</name>
    <dbReference type="NCBI Taxonomy" id="3058419"/>
    <lineage>
        <taxon>Bacteria</taxon>
        <taxon>Pseudomonadati</taxon>
        <taxon>Thermodesulfobacteriota</taxon>
        <taxon>Desulfarculia</taxon>
        <taxon>Desulfarculales</taxon>
        <taxon>Desulfarculaceae</taxon>
        <taxon>Desulfoferula</taxon>
    </lineage>
</organism>
<dbReference type="PROSITE" id="PS00688">
    <property type="entry name" value="SIGMA54_INTERACT_3"/>
    <property type="match status" value="1"/>
</dbReference>
<sequence>MAQQAGQDEYNQYWRTVINTMQDGLMVVDPGGLIVSVNPAFEELTGYSASELVGSPCTLLECDSCDYPKNPRGVLQCDLFKKGAIQRCRCTLRKKDGSPLYVLKNAAVIQGPEGETMGGVETLTDLSEAVARERELVSLRRQMGMDEVFQGMVGRSPAMLRLFSLIESAADSDAPVLITGESGTGKEMVAEALHRLGRRAKGPLIKVNCASLNENILESELFGHVKGAFTGADANRMGRFEAAKGGDFLLDEVGDLPPATQVKLLRVLQEKVIERVGDIKPIPVDVRIIAATHRDLKELVAQGRFREDLYYRVAVVPIRTPALRERREDVPLLVEAFLKRILQRSGKDISGVDKAAMDLLLAYDWPGNVRELINALEYAVVLCPGGNIQPDHLPESLRQEPSQTAPAQSPAPSRGVSQPDERERIISALQQAGGRREEAAGLLGISRVTLWKKIKAYGIQIENQIK</sequence>
<accession>A0AAU9ER11</accession>
<dbReference type="Pfam" id="PF25601">
    <property type="entry name" value="AAA_lid_14"/>
    <property type="match status" value="1"/>
</dbReference>
<evidence type="ECO:0000256" key="5">
    <source>
        <dbReference type="SAM" id="MobiDB-lite"/>
    </source>
</evidence>
<keyword evidence="2" id="KW-0067">ATP-binding</keyword>
<protein>
    <submittedName>
        <fullName evidence="9">Sigma-54-dependent Fis family transcriptional regulator</fullName>
    </submittedName>
</protein>
<dbReference type="PANTHER" id="PTHR32071">
    <property type="entry name" value="TRANSCRIPTIONAL REGULATORY PROTEIN"/>
    <property type="match status" value="1"/>
</dbReference>
<name>A0AAU9ER11_9BACT</name>
<dbReference type="InterPro" id="IPR000700">
    <property type="entry name" value="PAS-assoc_C"/>
</dbReference>
<keyword evidence="1" id="KW-0547">Nucleotide-binding</keyword>
<feature type="domain" description="PAC" evidence="8">
    <location>
        <begin position="86"/>
        <end position="138"/>
    </location>
</feature>
<dbReference type="GO" id="GO:0006355">
    <property type="term" value="P:regulation of DNA-templated transcription"/>
    <property type="evidence" value="ECO:0007669"/>
    <property type="project" value="InterPro"/>
</dbReference>
<dbReference type="Gene3D" id="3.40.50.300">
    <property type="entry name" value="P-loop containing nucleotide triphosphate hydrolases"/>
    <property type="match status" value="1"/>
</dbReference>
<dbReference type="SMART" id="SM00091">
    <property type="entry name" value="PAS"/>
    <property type="match status" value="1"/>
</dbReference>
<dbReference type="Pfam" id="PF13188">
    <property type="entry name" value="PAS_8"/>
    <property type="match status" value="1"/>
</dbReference>
<dbReference type="SUPFAM" id="SSF52540">
    <property type="entry name" value="P-loop containing nucleoside triphosphate hydrolases"/>
    <property type="match status" value="1"/>
</dbReference>
<evidence type="ECO:0000313" key="9">
    <source>
        <dbReference type="EMBL" id="BEQ14290.1"/>
    </source>
</evidence>
<evidence type="ECO:0000256" key="1">
    <source>
        <dbReference type="ARBA" id="ARBA00022741"/>
    </source>
</evidence>
<dbReference type="AlphaFoldDB" id="A0AAU9ER11"/>
<dbReference type="RefSeq" id="WP_338606005.1">
    <property type="nucleotide sequence ID" value="NZ_AP028679.1"/>
</dbReference>
<dbReference type="KEGG" id="dmp:FAK_13560"/>
<dbReference type="PRINTS" id="PR01590">
    <property type="entry name" value="HTHFIS"/>
</dbReference>
<reference evidence="10" key="1">
    <citation type="journal article" date="2023" name="Arch. Microbiol.">
        <title>Desulfoferula mesophilus gen. nov. sp. nov., a mesophilic sulfate-reducing bacterium isolated from a brackish lake sediment.</title>
        <authorList>
            <person name="Watanabe T."/>
            <person name="Yabe T."/>
            <person name="Tsuji J.M."/>
            <person name="Fukui M."/>
        </authorList>
    </citation>
    <scope>NUCLEOTIDE SEQUENCE [LARGE SCALE GENOMIC DNA]</scope>
    <source>
        <strain evidence="10">12FAK</strain>
    </source>
</reference>
<keyword evidence="4" id="KW-0804">Transcription</keyword>
<feature type="region of interest" description="Disordered" evidence="5">
    <location>
        <begin position="391"/>
        <end position="422"/>
    </location>
</feature>
<dbReference type="CDD" id="cd00009">
    <property type="entry name" value="AAA"/>
    <property type="match status" value="1"/>
</dbReference>
<feature type="compositionally biased region" description="Low complexity" evidence="5">
    <location>
        <begin position="399"/>
        <end position="413"/>
    </location>
</feature>
<dbReference type="InterPro" id="IPR002078">
    <property type="entry name" value="Sigma_54_int"/>
</dbReference>
<proteinExistence type="predicted"/>
<dbReference type="Pfam" id="PF02954">
    <property type="entry name" value="HTH_8"/>
    <property type="match status" value="1"/>
</dbReference>
<keyword evidence="10" id="KW-1185">Reference proteome</keyword>
<dbReference type="Proteomes" id="UP001366166">
    <property type="component" value="Chromosome"/>
</dbReference>
<dbReference type="GO" id="GO:0043565">
    <property type="term" value="F:sequence-specific DNA binding"/>
    <property type="evidence" value="ECO:0007669"/>
    <property type="project" value="InterPro"/>
</dbReference>
<dbReference type="Gene3D" id="1.10.10.60">
    <property type="entry name" value="Homeodomain-like"/>
    <property type="match status" value="1"/>
</dbReference>
<dbReference type="InterPro" id="IPR002197">
    <property type="entry name" value="HTH_Fis"/>
</dbReference>
<dbReference type="Gene3D" id="1.10.8.60">
    <property type="match status" value="1"/>
</dbReference>
<dbReference type="InterPro" id="IPR003593">
    <property type="entry name" value="AAA+_ATPase"/>
</dbReference>
<evidence type="ECO:0000256" key="3">
    <source>
        <dbReference type="ARBA" id="ARBA00023015"/>
    </source>
</evidence>
<evidence type="ECO:0000256" key="2">
    <source>
        <dbReference type="ARBA" id="ARBA00022840"/>
    </source>
</evidence>
<feature type="domain" description="PAS" evidence="7">
    <location>
        <begin position="10"/>
        <end position="54"/>
    </location>
</feature>
<dbReference type="Gene3D" id="3.30.450.20">
    <property type="entry name" value="PAS domain"/>
    <property type="match status" value="1"/>
</dbReference>
<dbReference type="InterPro" id="IPR025662">
    <property type="entry name" value="Sigma_54_int_dom_ATP-bd_1"/>
</dbReference>
<dbReference type="InterPro" id="IPR027417">
    <property type="entry name" value="P-loop_NTPase"/>
</dbReference>
<dbReference type="InterPro" id="IPR025944">
    <property type="entry name" value="Sigma_54_int_dom_CS"/>
</dbReference>
<evidence type="ECO:0000259" key="6">
    <source>
        <dbReference type="PROSITE" id="PS50045"/>
    </source>
</evidence>
<evidence type="ECO:0000313" key="10">
    <source>
        <dbReference type="Proteomes" id="UP001366166"/>
    </source>
</evidence>
<dbReference type="GO" id="GO:0005524">
    <property type="term" value="F:ATP binding"/>
    <property type="evidence" value="ECO:0007669"/>
    <property type="project" value="UniProtKB-KW"/>
</dbReference>
<dbReference type="Pfam" id="PF00158">
    <property type="entry name" value="Sigma54_activat"/>
    <property type="match status" value="1"/>
</dbReference>